<evidence type="ECO:0000256" key="5">
    <source>
        <dbReference type="SAM" id="SignalP"/>
    </source>
</evidence>
<keyword evidence="1 4" id="KW-0768">Sushi</keyword>
<accession>A0ABM0KL42</accession>
<evidence type="ECO:0000256" key="4">
    <source>
        <dbReference type="PROSITE-ProRule" id="PRU00302"/>
    </source>
</evidence>
<dbReference type="Proteomes" id="UP000694915">
    <property type="component" value="Chromosome 6"/>
</dbReference>
<dbReference type="RefSeq" id="XP_005348512.1">
    <property type="nucleotide sequence ID" value="XM_005348455.2"/>
</dbReference>
<name>A0ABM0KL42_MICOH</name>
<dbReference type="SUPFAM" id="SSF57535">
    <property type="entry name" value="Complement control module/SCR domain"/>
    <property type="match status" value="5"/>
</dbReference>
<evidence type="ECO:0000256" key="2">
    <source>
        <dbReference type="ARBA" id="ARBA00022729"/>
    </source>
</evidence>
<gene>
    <name evidence="8" type="primary">LOC101999859</name>
</gene>
<feature type="chain" id="PRO_5046216628" evidence="5">
    <location>
        <begin position="24"/>
        <end position="337"/>
    </location>
</feature>
<dbReference type="PANTHER" id="PTHR45785:SF7">
    <property type="entry name" value="COMPLEMENT FACTOR H"/>
    <property type="match status" value="1"/>
</dbReference>
<dbReference type="InterPro" id="IPR000436">
    <property type="entry name" value="Sushi_SCR_CCP_dom"/>
</dbReference>
<organism evidence="7 8">
    <name type="scientific">Microtus ochrogaster</name>
    <name type="common">Prairie vole</name>
    <dbReference type="NCBI Taxonomy" id="79684"/>
    <lineage>
        <taxon>Eukaryota</taxon>
        <taxon>Metazoa</taxon>
        <taxon>Chordata</taxon>
        <taxon>Craniata</taxon>
        <taxon>Vertebrata</taxon>
        <taxon>Euteleostomi</taxon>
        <taxon>Mammalia</taxon>
        <taxon>Eutheria</taxon>
        <taxon>Euarchontoglires</taxon>
        <taxon>Glires</taxon>
        <taxon>Rodentia</taxon>
        <taxon>Myomorpha</taxon>
        <taxon>Muroidea</taxon>
        <taxon>Cricetidae</taxon>
        <taxon>Arvicolinae</taxon>
        <taxon>Microtus</taxon>
    </lineage>
</organism>
<dbReference type="Gene3D" id="2.10.70.10">
    <property type="entry name" value="Complement Module, domain 1"/>
    <property type="match status" value="5"/>
</dbReference>
<evidence type="ECO:0000313" key="8">
    <source>
        <dbReference type="RefSeq" id="XP_005348512.1"/>
    </source>
</evidence>
<comment type="caution">
    <text evidence="4">Lacks conserved residue(s) required for the propagation of feature annotation.</text>
</comment>
<dbReference type="CDD" id="cd00033">
    <property type="entry name" value="CCP"/>
    <property type="match status" value="3"/>
</dbReference>
<keyword evidence="2 5" id="KW-0732">Signal</keyword>
<sequence length="337" mass="38068">MGWSIVLLLASAYLTLCLSTAEGEERLCDFPKISHGILYDAKKYDPLSPVPRGKVLYYSCEYNFVSPPNSFWNLITCTEEGWSPTPKCLRLCFFPFVENGDSTSSGQTHLEGDTVQVVCNQGYSLQNNQSSIACTEEGWSIPPECISTNSRGKCGPPPPIDNGDITSFPLPEYQPLSSVEYQCKSFNKMQGNKKITCRNGEWSEPPKCLNSTKTCGPPPPIDNGDITSFPLPVYAPLSSVEYQCQSFYQLQGKKKITCRDGEWSKKPKCLHPCIVSEEIMEKHNIIFRWKEKQKRYYKSGEMQEFKCKNGYHLATSQLFQTFCIDGHINYPTCTKSH</sequence>
<dbReference type="GeneID" id="101999859"/>
<feature type="disulfide bond" evidence="4">
    <location>
        <begin position="215"/>
        <end position="258"/>
    </location>
</feature>
<feature type="domain" description="Sushi" evidence="6">
    <location>
        <begin position="90"/>
        <end position="147"/>
    </location>
</feature>
<evidence type="ECO:0000256" key="3">
    <source>
        <dbReference type="ARBA" id="ARBA00023157"/>
    </source>
</evidence>
<feature type="disulfide bond" evidence="4">
    <location>
        <begin position="154"/>
        <end position="197"/>
    </location>
</feature>
<dbReference type="PANTHER" id="PTHR45785">
    <property type="entry name" value="COMPLEMENT FACTOR H-RELATED"/>
    <property type="match status" value="1"/>
</dbReference>
<keyword evidence="7" id="KW-1185">Reference proteome</keyword>
<proteinExistence type="predicted"/>
<feature type="signal peptide" evidence="5">
    <location>
        <begin position="1"/>
        <end position="23"/>
    </location>
</feature>
<dbReference type="Pfam" id="PF00084">
    <property type="entry name" value="Sushi"/>
    <property type="match status" value="4"/>
</dbReference>
<reference evidence="8" key="1">
    <citation type="submission" date="2025-08" db="UniProtKB">
        <authorList>
            <consortium name="RefSeq"/>
        </authorList>
    </citation>
    <scope>IDENTIFICATION</scope>
</reference>
<dbReference type="SMART" id="SM00032">
    <property type="entry name" value="CCP"/>
    <property type="match status" value="5"/>
</dbReference>
<keyword evidence="3 4" id="KW-1015">Disulfide bond</keyword>
<protein>
    <submittedName>
        <fullName evidence="8">Complement factor H-related protein 1 isoform X6</fullName>
    </submittedName>
</protein>
<evidence type="ECO:0000256" key="1">
    <source>
        <dbReference type="ARBA" id="ARBA00022659"/>
    </source>
</evidence>
<dbReference type="PROSITE" id="PS50923">
    <property type="entry name" value="SUSHI"/>
    <property type="match status" value="3"/>
</dbReference>
<evidence type="ECO:0000313" key="7">
    <source>
        <dbReference type="Proteomes" id="UP000694915"/>
    </source>
</evidence>
<dbReference type="InterPro" id="IPR051503">
    <property type="entry name" value="ComplSys_Reg/VirEntry_Med"/>
</dbReference>
<feature type="domain" description="Sushi" evidence="6">
    <location>
        <begin position="213"/>
        <end position="271"/>
    </location>
</feature>
<feature type="domain" description="Sushi" evidence="6">
    <location>
        <begin position="152"/>
        <end position="210"/>
    </location>
</feature>
<dbReference type="InterPro" id="IPR035976">
    <property type="entry name" value="Sushi/SCR/CCP_sf"/>
</dbReference>
<evidence type="ECO:0000259" key="6">
    <source>
        <dbReference type="PROSITE" id="PS50923"/>
    </source>
</evidence>